<name>A0A2R5FDF8_9STRA</name>
<dbReference type="InParanoid" id="A0A2R5FDF8"/>
<accession>A0A2R5FDF8</accession>
<feature type="non-terminal residue" evidence="1">
    <location>
        <position position="218"/>
    </location>
</feature>
<protein>
    <submittedName>
        <fullName evidence="1">Uncharacterized protein</fullName>
    </submittedName>
</protein>
<evidence type="ECO:0000313" key="1">
    <source>
        <dbReference type="EMBL" id="GBG16337.1"/>
    </source>
</evidence>
<organism evidence="1 2">
    <name type="scientific">Hondaea fermentalgiana</name>
    <dbReference type="NCBI Taxonomy" id="2315210"/>
    <lineage>
        <taxon>Eukaryota</taxon>
        <taxon>Sar</taxon>
        <taxon>Stramenopiles</taxon>
        <taxon>Bigyra</taxon>
        <taxon>Labyrinthulomycetes</taxon>
        <taxon>Thraustochytrida</taxon>
        <taxon>Thraustochytriidae</taxon>
        <taxon>Hondaea</taxon>
    </lineage>
</organism>
<keyword evidence="2" id="KW-1185">Reference proteome</keyword>
<reference evidence="1 2" key="1">
    <citation type="submission" date="2017-12" db="EMBL/GenBank/DDBJ databases">
        <title>Sequencing, de novo assembly and annotation of complete genome of a new Thraustochytrid species, strain FCC1311.</title>
        <authorList>
            <person name="Sedici K."/>
            <person name="Godart F."/>
            <person name="Aiese Cigliano R."/>
            <person name="Sanseverino W."/>
            <person name="Barakat M."/>
            <person name="Ortet P."/>
            <person name="Marechal E."/>
            <person name="Cagnac O."/>
            <person name="Amato A."/>
        </authorList>
    </citation>
    <scope>NUCLEOTIDE SEQUENCE [LARGE SCALE GENOMIC DNA]</scope>
</reference>
<dbReference type="AlphaFoldDB" id="A0A2R5FDF8"/>
<proteinExistence type="predicted"/>
<gene>
    <name evidence="1" type="ORF">FCC1311_118122</name>
</gene>
<evidence type="ECO:0000313" key="2">
    <source>
        <dbReference type="Proteomes" id="UP000241890"/>
    </source>
</evidence>
<dbReference type="Proteomes" id="UP000241890">
    <property type="component" value="Unassembled WGS sequence"/>
</dbReference>
<sequence length="218" mass="24131">MLVQLTRGYSASILDQTLWESFIAAGNSYLGAFKATAEELKEHNIELMSGALFAQTVNAHDTVFVLVTSTEATGRTMTGLVDAARSFLSNGGLTAETLQERQFTQILRGLDDGARETIRRLQKLHEEKRCLVKGSVDCSSETKFIWIDSSSLDADMRPATSAVWLYEKQRLVNTDLKYPASNDARLVRLEEDTWGWDLIDGEIPTGKHCVSSSSCQSS</sequence>
<dbReference type="EMBL" id="BEYU01001914">
    <property type="protein sequence ID" value="GBG16337.1"/>
    <property type="molecule type" value="Genomic_DNA"/>
</dbReference>
<comment type="caution">
    <text evidence="1">The sequence shown here is derived from an EMBL/GenBank/DDBJ whole genome shotgun (WGS) entry which is preliminary data.</text>
</comment>